<evidence type="ECO:0000256" key="1">
    <source>
        <dbReference type="SAM" id="MobiDB-lite"/>
    </source>
</evidence>
<name>A0A7S4MN53_9STRA</name>
<dbReference type="AlphaFoldDB" id="A0A7S4MN53"/>
<organism evidence="2">
    <name type="scientific">Odontella aurita</name>
    <dbReference type="NCBI Taxonomy" id="265563"/>
    <lineage>
        <taxon>Eukaryota</taxon>
        <taxon>Sar</taxon>
        <taxon>Stramenopiles</taxon>
        <taxon>Ochrophyta</taxon>
        <taxon>Bacillariophyta</taxon>
        <taxon>Mediophyceae</taxon>
        <taxon>Biddulphiophycidae</taxon>
        <taxon>Eupodiscales</taxon>
        <taxon>Odontellaceae</taxon>
        <taxon>Odontella</taxon>
    </lineage>
</organism>
<feature type="compositionally biased region" description="Low complexity" evidence="1">
    <location>
        <begin position="1"/>
        <end position="12"/>
    </location>
</feature>
<accession>A0A7S4MN53</accession>
<gene>
    <name evidence="2" type="ORF">OAUR00152_LOCUS12440</name>
</gene>
<dbReference type="EMBL" id="HBKQ01018344">
    <property type="protein sequence ID" value="CAE2232357.1"/>
    <property type="molecule type" value="Transcribed_RNA"/>
</dbReference>
<proteinExistence type="predicted"/>
<feature type="region of interest" description="Disordered" evidence="1">
    <location>
        <begin position="1"/>
        <end position="29"/>
    </location>
</feature>
<protein>
    <submittedName>
        <fullName evidence="2">Uncharacterized protein</fullName>
    </submittedName>
</protein>
<sequence length="115" mass="12489">MTASNNLSLSSLPDSVSAGHQPCQPCPLSPFPTDPPVSISFPRLSLRHFAPLFQYLADVWQLRSHNYRGGAMIVIHVAACGTSQIYFARPHSEMVANDLGEKVVGQSRNRGSPIS</sequence>
<reference evidence="2" key="1">
    <citation type="submission" date="2021-01" db="EMBL/GenBank/DDBJ databases">
        <authorList>
            <person name="Corre E."/>
            <person name="Pelletier E."/>
            <person name="Niang G."/>
            <person name="Scheremetjew M."/>
            <person name="Finn R."/>
            <person name="Kale V."/>
            <person name="Holt S."/>
            <person name="Cochrane G."/>
            <person name="Meng A."/>
            <person name="Brown T."/>
            <person name="Cohen L."/>
        </authorList>
    </citation>
    <scope>NUCLEOTIDE SEQUENCE</scope>
    <source>
        <strain evidence="2">Isolate 1302-5</strain>
    </source>
</reference>
<evidence type="ECO:0000313" key="2">
    <source>
        <dbReference type="EMBL" id="CAE2232357.1"/>
    </source>
</evidence>